<feature type="transmembrane region" description="Helical" evidence="2">
    <location>
        <begin position="12"/>
        <end position="33"/>
    </location>
</feature>
<keyword evidence="4" id="KW-1185">Reference proteome</keyword>
<name>A0AAN6X2X8_9PEZI</name>
<dbReference type="AlphaFoldDB" id="A0AAN6X2X8"/>
<evidence type="ECO:0000313" key="4">
    <source>
        <dbReference type="Proteomes" id="UP001302126"/>
    </source>
</evidence>
<sequence length="110" mass="12397">MGATFSAIKTLIVPALISLIIFLVFSFVLFPLWQRYRNRYSQYLPLDTISNGTSSIRARIQGSISRFFLPYVWRPTLSDRITVAGRSSFGSEDGEELGDVDDTSAQRGRN</sequence>
<accession>A0AAN6X2X8</accession>
<keyword evidence="2" id="KW-0472">Membrane</keyword>
<keyword evidence="2" id="KW-1133">Transmembrane helix</keyword>
<evidence type="ECO:0000256" key="1">
    <source>
        <dbReference type="SAM" id="MobiDB-lite"/>
    </source>
</evidence>
<feature type="compositionally biased region" description="Acidic residues" evidence="1">
    <location>
        <begin position="92"/>
        <end position="102"/>
    </location>
</feature>
<feature type="non-terminal residue" evidence="3">
    <location>
        <position position="110"/>
    </location>
</feature>
<dbReference type="EMBL" id="MU864352">
    <property type="protein sequence ID" value="KAK4193098.1"/>
    <property type="molecule type" value="Genomic_DNA"/>
</dbReference>
<evidence type="ECO:0000256" key="2">
    <source>
        <dbReference type="SAM" id="Phobius"/>
    </source>
</evidence>
<protein>
    <submittedName>
        <fullName evidence="3">Uncharacterized protein</fullName>
    </submittedName>
</protein>
<keyword evidence="2" id="KW-0812">Transmembrane</keyword>
<reference evidence="3" key="2">
    <citation type="submission" date="2023-05" db="EMBL/GenBank/DDBJ databases">
        <authorList>
            <consortium name="Lawrence Berkeley National Laboratory"/>
            <person name="Steindorff A."/>
            <person name="Hensen N."/>
            <person name="Bonometti L."/>
            <person name="Westerberg I."/>
            <person name="Brannstrom I.O."/>
            <person name="Guillou S."/>
            <person name="Cros-Aarteil S."/>
            <person name="Calhoun S."/>
            <person name="Haridas S."/>
            <person name="Kuo A."/>
            <person name="Mondo S."/>
            <person name="Pangilinan J."/>
            <person name="Riley R."/>
            <person name="Labutti K."/>
            <person name="Andreopoulos B."/>
            <person name="Lipzen A."/>
            <person name="Chen C."/>
            <person name="Yanf M."/>
            <person name="Daum C."/>
            <person name="Ng V."/>
            <person name="Clum A."/>
            <person name="Ohm R."/>
            <person name="Martin F."/>
            <person name="Silar P."/>
            <person name="Natvig D."/>
            <person name="Lalanne C."/>
            <person name="Gautier V."/>
            <person name="Ament-Velasquez S.L."/>
            <person name="Kruys A."/>
            <person name="Hutchinson M.I."/>
            <person name="Powell A.J."/>
            <person name="Barry K."/>
            <person name="Miller A.N."/>
            <person name="Grigoriev I.V."/>
            <person name="Debuchy R."/>
            <person name="Gladieux P."/>
            <person name="Thoren M.H."/>
            <person name="Johannesson H."/>
        </authorList>
    </citation>
    <scope>NUCLEOTIDE SEQUENCE</scope>
    <source>
        <strain evidence="3">PSN309</strain>
    </source>
</reference>
<dbReference type="Proteomes" id="UP001302126">
    <property type="component" value="Unassembled WGS sequence"/>
</dbReference>
<feature type="region of interest" description="Disordered" evidence="1">
    <location>
        <begin position="86"/>
        <end position="110"/>
    </location>
</feature>
<comment type="caution">
    <text evidence="3">The sequence shown here is derived from an EMBL/GenBank/DDBJ whole genome shotgun (WGS) entry which is preliminary data.</text>
</comment>
<organism evidence="3 4">
    <name type="scientific">Podospora australis</name>
    <dbReference type="NCBI Taxonomy" id="1536484"/>
    <lineage>
        <taxon>Eukaryota</taxon>
        <taxon>Fungi</taxon>
        <taxon>Dikarya</taxon>
        <taxon>Ascomycota</taxon>
        <taxon>Pezizomycotina</taxon>
        <taxon>Sordariomycetes</taxon>
        <taxon>Sordariomycetidae</taxon>
        <taxon>Sordariales</taxon>
        <taxon>Podosporaceae</taxon>
        <taxon>Podospora</taxon>
    </lineage>
</organism>
<gene>
    <name evidence="3" type="ORF">QBC35DRAFT_482620</name>
</gene>
<reference evidence="3" key="1">
    <citation type="journal article" date="2023" name="Mol. Phylogenet. Evol.">
        <title>Genome-scale phylogeny and comparative genomics of the fungal order Sordariales.</title>
        <authorList>
            <person name="Hensen N."/>
            <person name="Bonometti L."/>
            <person name="Westerberg I."/>
            <person name="Brannstrom I.O."/>
            <person name="Guillou S."/>
            <person name="Cros-Aarteil S."/>
            <person name="Calhoun S."/>
            <person name="Haridas S."/>
            <person name="Kuo A."/>
            <person name="Mondo S."/>
            <person name="Pangilinan J."/>
            <person name="Riley R."/>
            <person name="LaButti K."/>
            <person name="Andreopoulos B."/>
            <person name="Lipzen A."/>
            <person name="Chen C."/>
            <person name="Yan M."/>
            <person name="Daum C."/>
            <person name="Ng V."/>
            <person name="Clum A."/>
            <person name="Steindorff A."/>
            <person name="Ohm R.A."/>
            <person name="Martin F."/>
            <person name="Silar P."/>
            <person name="Natvig D.O."/>
            <person name="Lalanne C."/>
            <person name="Gautier V."/>
            <person name="Ament-Velasquez S.L."/>
            <person name="Kruys A."/>
            <person name="Hutchinson M.I."/>
            <person name="Powell A.J."/>
            <person name="Barry K."/>
            <person name="Miller A.N."/>
            <person name="Grigoriev I.V."/>
            <person name="Debuchy R."/>
            <person name="Gladieux P."/>
            <person name="Hiltunen Thoren M."/>
            <person name="Johannesson H."/>
        </authorList>
    </citation>
    <scope>NUCLEOTIDE SEQUENCE</scope>
    <source>
        <strain evidence="3">PSN309</strain>
    </source>
</reference>
<proteinExistence type="predicted"/>
<evidence type="ECO:0000313" key="3">
    <source>
        <dbReference type="EMBL" id="KAK4193098.1"/>
    </source>
</evidence>